<dbReference type="GeneID" id="113456329"/>
<evidence type="ECO:0000313" key="3">
    <source>
        <dbReference type="RefSeq" id="XP_026636489.1"/>
    </source>
</evidence>
<proteinExistence type="predicted"/>
<accession>A0ABM1U3C7</accession>
<evidence type="ECO:0000256" key="1">
    <source>
        <dbReference type="SAM" id="MobiDB-lite"/>
    </source>
</evidence>
<feature type="region of interest" description="Disordered" evidence="1">
    <location>
        <begin position="46"/>
        <end position="78"/>
    </location>
</feature>
<feature type="region of interest" description="Disordered" evidence="1">
    <location>
        <begin position="1"/>
        <end position="31"/>
    </location>
</feature>
<name>A0ABM1U3C7_MICOH</name>
<evidence type="ECO:0000313" key="2">
    <source>
        <dbReference type="Proteomes" id="UP000694915"/>
    </source>
</evidence>
<protein>
    <submittedName>
        <fullName evidence="3">Uncharacterized protein LOC113456329</fullName>
    </submittedName>
</protein>
<gene>
    <name evidence="3" type="primary">LOC113456329</name>
</gene>
<keyword evidence="2" id="KW-1185">Reference proteome</keyword>
<reference evidence="3" key="1">
    <citation type="submission" date="2025-08" db="UniProtKB">
        <authorList>
            <consortium name="RefSeq"/>
        </authorList>
    </citation>
    <scope>IDENTIFICATION</scope>
</reference>
<organism evidence="2 3">
    <name type="scientific">Microtus ochrogaster</name>
    <name type="common">Prairie vole</name>
    <dbReference type="NCBI Taxonomy" id="79684"/>
    <lineage>
        <taxon>Eukaryota</taxon>
        <taxon>Metazoa</taxon>
        <taxon>Chordata</taxon>
        <taxon>Craniata</taxon>
        <taxon>Vertebrata</taxon>
        <taxon>Euteleostomi</taxon>
        <taxon>Mammalia</taxon>
        <taxon>Eutheria</taxon>
        <taxon>Euarchontoglires</taxon>
        <taxon>Glires</taxon>
        <taxon>Rodentia</taxon>
        <taxon>Myomorpha</taxon>
        <taxon>Muroidea</taxon>
        <taxon>Cricetidae</taxon>
        <taxon>Arvicolinae</taxon>
        <taxon>Microtus</taxon>
    </lineage>
</organism>
<dbReference type="Proteomes" id="UP000694915">
    <property type="component" value="Chromosome 7"/>
</dbReference>
<sequence length="259" mass="28102">MAELQSAAETAAESAPPPHFKHDSHYPQPEAPQHLVEFTQRALSPCSQQDATSGWPRLTLSGNARSRIGTPERDPSSLFKLHTTHTHIYSCARAGSAPAHSSFSAHKPQRAGAVRRLSVEKFPRFPLSCEPGRRLSLPSAPPATEWQELCSEDRGSAPEGGGISAVATGQLSAPKGLSDFRTARAFSQAVLHLGLQWRHAGRLRPAPHPFITSSPAGSWQSDTKLNAPIPFITMEIVEDRFPCVLSQRQQLDSSILSPL</sequence>
<feature type="compositionally biased region" description="Low complexity" evidence="1">
    <location>
        <begin position="1"/>
        <end position="14"/>
    </location>
</feature>
<dbReference type="RefSeq" id="XP_026636489.1">
    <property type="nucleotide sequence ID" value="XM_026780688.1"/>
</dbReference>